<dbReference type="PANTHER" id="PTHR11265">
    <property type="entry name" value="S-ADENOSYL-METHYLTRANSFERASE MRAW"/>
    <property type="match status" value="1"/>
</dbReference>
<dbReference type="InterPro" id="IPR029063">
    <property type="entry name" value="SAM-dependent_MTases_sf"/>
</dbReference>
<dbReference type="NCBIfam" id="TIGR00006">
    <property type="entry name" value="16S rRNA (cytosine(1402)-N(4))-methyltransferase RsmH"/>
    <property type="match status" value="1"/>
</dbReference>
<evidence type="ECO:0000256" key="1">
    <source>
        <dbReference type="ARBA" id="ARBA00010396"/>
    </source>
</evidence>
<dbReference type="GO" id="GO:0070475">
    <property type="term" value="P:rRNA base methylation"/>
    <property type="evidence" value="ECO:0007669"/>
    <property type="project" value="UniProtKB-UniRule"/>
</dbReference>
<comment type="catalytic activity">
    <reaction evidence="6">
        <text>cytidine(1402) in 16S rRNA + S-adenosyl-L-methionine = N(4)-methylcytidine(1402) in 16S rRNA + S-adenosyl-L-homocysteine + H(+)</text>
        <dbReference type="Rhea" id="RHEA:42928"/>
        <dbReference type="Rhea" id="RHEA-COMP:10286"/>
        <dbReference type="Rhea" id="RHEA-COMP:10287"/>
        <dbReference type="ChEBI" id="CHEBI:15378"/>
        <dbReference type="ChEBI" id="CHEBI:57856"/>
        <dbReference type="ChEBI" id="CHEBI:59789"/>
        <dbReference type="ChEBI" id="CHEBI:74506"/>
        <dbReference type="ChEBI" id="CHEBI:82748"/>
        <dbReference type="EC" id="2.1.1.199"/>
    </reaction>
</comment>
<keyword evidence="2 6" id="KW-0698">rRNA processing</keyword>
<protein>
    <recommendedName>
        <fullName evidence="6">Ribosomal RNA small subunit methyltransferase H</fullName>
        <ecNumber evidence="6">2.1.1.199</ecNumber>
    </recommendedName>
    <alternativeName>
        <fullName evidence="6">16S rRNA m(4)C1402 methyltransferase</fullName>
    </alternativeName>
    <alternativeName>
        <fullName evidence="6">rRNA (cytosine-N(4)-)-methyltransferase RsmH</fullName>
    </alternativeName>
</protein>
<evidence type="ECO:0000256" key="3">
    <source>
        <dbReference type="ARBA" id="ARBA00022603"/>
    </source>
</evidence>
<evidence type="ECO:0000313" key="7">
    <source>
        <dbReference type="EMBL" id="PIR07242.1"/>
    </source>
</evidence>
<comment type="caution">
    <text evidence="7">The sequence shown here is derived from an EMBL/GenBank/DDBJ whole genome shotgun (WGS) entry which is preliminary data.</text>
</comment>
<evidence type="ECO:0000256" key="2">
    <source>
        <dbReference type="ARBA" id="ARBA00022552"/>
    </source>
</evidence>
<sequence>MHTPVLLNEAIEVLAPKAGEFFIDGTIDGGGHALAVLEKILPTGKLLGVDWDKELIEKAKKKFPKENTVLVNDNFKNLPLILKEKKLPLADGLFLDLGFSSWHLEKSGRGFSFNAVAGEEPLLMTYSLSQKSVCQWLKELSVKELAEVIKNFSQERYSERIAQAIKENLPQTTDELVQIIKAAVPKNYEHGRINPATRTFLALRIFANQELKNLQIFLSELKEIIKSGGRVAIVTFNSLEDRLVKNFFRQMVQKKEGNLLTKKFIKPTPAEIKINPRSRSAKLRALQIL</sequence>
<accession>A0A2H0NEC5</accession>
<dbReference type="Proteomes" id="UP000228867">
    <property type="component" value="Unassembled WGS sequence"/>
</dbReference>
<dbReference type="Gene3D" id="3.40.50.150">
    <property type="entry name" value="Vaccinia Virus protein VP39"/>
    <property type="match status" value="1"/>
</dbReference>
<dbReference type="Pfam" id="PF01795">
    <property type="entry name" value="Methyltransf_5"/>
    <property type="match status" value="1"/>
</dbReference>
<evidence type="ECO:0000256" key="5">
    <source>
        <dbReference type="ARBA" id="ARBA00022691"/>
    </source>
</evidence>
<feature type="binding site" evidence="6">
    <location>
        <position position="96"/>
    </location>
    <ligand>
        <name>S-adenosyl-L-methionine</name>
        <dbReference type="ChEBI" id="CHEBI:59789"/>
    </ligand>
</feature>
<dbReference type="SUPFAM" id="SSF53335">
    <property type="entry name" value="S-adenosyl-L-methionine-dependent methyltransferases"/>
    <property type="match status" value="1"/>
</dbReference>
<keyword evidence="6" id="KW-0963">Cytoplasm</keyword>
<keyword evidence="5 6" id="KW-0949">S-adenosyl-L-methionine</keyword>
<dbReference type="SUPFAM" id="SSF81799">
    <property type="entry name" value="Putative methyltransferase TM0872, insert domain"/>
    <property type="match status" value="1"/>
</dbReference>
<name>A0A2H0NEC5_9BACT</name>
<dbReference type="AlphaFoldDB" id="A0A2H0NEC5"/>
<keyword evidence="4 6" id="KW-0808">Transferase</keyword>
<dbReference type="Gene3D" id="1.10.150.170">
    <property type="entry name" value="Putative methyltransferase TM0872, insert domain"/>
    <property type="match status" value="1"/>
</dbReference>
<proteinExistence type="inferred from homology"/>
<organism evidence="7 8">
    <name type="scientific">Candidatus Jorgensenbacteria bacterium CG11_big_fil_rev_8_21_14_0_20_38_23</name>
    <dbReference type="NCBI Taxonomy" id="1974594"/>
    <lineage>
        <taxon>Bacteria</taxon>
        <taxon>Candidatus Joergenseniibacteriota</taxon>
    </lineage>
</organism>
<reference evidence="7 8" key="1">
    <citation type="submission" date="2017-09" db="EMBL/GenBank/DDBJ databases">
        <title>Depth-based differentiation of microbial function through sediment-hosted aquifers and enrichment of novel symbionts in the deep terrestrial subsurface.</title>
        <authorList>
            <person name="Probst A.J."/>
            <person name="Ladd B."/>
            <person name="Jarett J.K."/>
            <person name="Geller-Mcgrath D.E."/>
            <person name="Sieber C.M."/>
            <person name="Emerson J.B."/>
            <person name="Anantharaman K."/>
            <person name="Thomas B.C."/>
            <person name="Malmstrom R."/>
            <person name="Stieglmeier M."/>
            <person name="Klingl A."/>
            <person name="Woyke T."/>
            <person name="Ryan C.M."/>
            <person name="Banfield J.F."/>
        </authorList>
    </citation>
    <scope>NUCLEOTIDE SEQUENCE [LARGE SCALE GENOMIC DNA]</scope>
    <source>
        <strain evidence="7">CG11_big_fil_rev_8_21_14_0_20_38_23</strain>
    </source>
</reference>
<dbReference type="EC" id="2.1.1.199" evidence="6"/>
<gene>
    <name evidence="6" type="primary">rsmH</name>
    <name evidence="7" type="ORF">COV54_01645</name>
</gene>
<dbReference type="PANTHER" id="PTHR11265:SF0">
    <property type="entry name" value="12S RRNA N4-METHYLCYTIDINE METHYLTRANSFERASE"/>
    <property type="match status" value="1"/>
</dbReference>
<dbReference type="GO" id="GO:0005737">
    <property type="term" value="C:cytoplasm"/>
    <property type="evidence" value="ECO:0007669"/>
    <property type="project" value="UniProtKB-SubCell"/>
</dbReference>
<feature type="binding site" evidence="6">
    <location>
        <position position="75"/>
    </location>
    <ligand>
        <name>S-adenosyl-L-methionine</name>
        <dbReference type="ChEBI" id="CHEBI:59789"/>
    </ligand>
</feature>
<dbReference type="PIRSF" id="PIRSF004486">
    <property type="entry name" value="MraW"/>
    <property type="match status" value="1"/>
</dbReference>
<dbReference type="EMBL" id="PCWR01000038">
    <property type="protein sequence ID" value="PIR07242.1"/>
    <property type="molecule type" value="Genomic_DNA"/>
</dbReference>
<dbReference type="GO" id="GO:0071424">
    <property type="term" value="F:rRNA (cytosine-N4-)-methyltransferase activity"/>
    <property type="evidence" value="ECO:0007669"/>
    <property type="project" value="UniProtKB-UniRule"/>
</dbReference>
<feature type="binding site" evidence="6">
    <location>
        <position position="50"/>
    </location>
    <ligand>
        <name>S-adenosyl-L-methionine</name>
        <dbReference type="ChEBI" id="CHEBI:59789"/>
    </ligand>
</feature>
<dbReference type="HAMAP" id="MF_01007">
    <property type="entry name" value="16SrRNA_methyltr_H"/>
    <property type="match status" value="1"/>
</dbReference>
<evidence type="ECO:0000256" key="4">
    <source>
        <dbReference type="ARBA" id="ARBA00022679"/>
    </source>
</evidence>
<dbReference type="InterPro" id="IPR002903">
    <property type="entry name" value="RsmH"/>
</dbReference>
<feature type="binding site" evidence="6">
    <location>
        <begin position="30"/>
        <end position="32"/>
    </location>
    <ligand>
        <name>S-adenosyl-L-methionine</name>
        <dbReference type="ChEBI" id="CHEBI:59789"/>
    </ligand>
</feature>
<dbReference type="InterPro" id="IPR023397">
    <property type="entry name" value="SAM-dep_MeTrfase_MraW_recog"/>
</dbReference>
<comment type="similarity">
    <text evidence="1 6">Belongs to the methyltransferase superfamily. RsmH family.</text>
</comment>
<evidence type="ECO:0000256" key="6">
    <source>
        <dbReference type="HAMAP-Rule" id="MF_01007"/>
    </source>
</evidence>
<evidence type="ECO:0000313" key="8">
    <source>
        <dbReference type="Proteomes" id="UP000228867"/>
    </source>
</evidence>
<comment type="function">
    <text evidence="6">Specifically methylates the N4 position of cytidine in position 1402 (C1402) of 16S rRNA.</text>
</comment>
<feature type="binding site" evidence="6">
    <location>
        <position position="103"/>
    </location>
    <ligand>
        <name>S-adenosyl-L-methionine</name>
        <dbReference type="ChEBI" id="CHEBI:59789"/>
    </ligand>
</feature>
<keyword evidence="3 6" id="KW-0489">Methyltransferase</keyword>
<comment type="subcellular location">
    <subcellularLocation>
        <location evidence="6">Cytoplasm</location>
    </subcellularLocation>
</comment>